<name>A0ABU0VVX1_9RHOB</name>
<organism evidence="4 5">
    <name type="scientific">Pseudogemmobacter lacusdianii</name>
    <dbReference type="NCBI Taxonomy" id="3069608"/>
    <lineage>
        <taxon>Bacteria</taxon>
        <taxon>Pseudomonadati</taxon>
        <taxon>Pseudomonadota</taxon>
        <taxon>Alphaproteobacteria</taxon>
        <taxon>Rhodobacterales</taxon>
        <taxon>Paracoccaceae</taxon>
        <taxon>Pseudogemmobacter</taxon>
    </lineage>
</organism>
<dbReference type="InterPro" id="IPR015995">
    <property type="entry name" value="MlrC_N"/>
</dbReference>
<dbReference type="EMBL" id="JAVDBT010000004">
    <property type="protein sequence ID" value="MDQ2065906.1"/>
    <property type="molecule type" value="Genomic_DNA"/>
</dbReference>
<sequence length="490" mass="51113">MSKLRIAIGGIQHETNSFAPVLTRYADFDSTGSSPPILRGEALLAHDGAGALGGILRALRQSDAQILPLIWAEAQPGGIIERTAFDALTEGLFEALDQAGPLDAVVLDLHGAMVAQGTQDAEGWLLTELRQRLGPDCFIAAALDFHGNLSTQMVAQSDFLLSYRTYPHVDMAETGARVVEAALGWLARGQRPAKAFAQGDFLIPIHAQSTLIAPMTRLAALQRRAERDGAVSSFLPGFPPADVADCGPSILAYAQDQATADAALSVLRQGLHEAEADFAAIGLLDGPAAVAQALRPGAVSPAILVDTQDNPGAGASSDTTGMLRALLAVNAPDAVVAVLHDPQAAALAHEKGVAAHFDLAFGGSGDQPWRGEVTVEALGDGSFAGTGGYYNGNPLNFGPMALLRLRGSGVQVIVGSVRAQAGTRAIFHHLGLDPAKIAVIGLKSSVHFMADFAEVAGEVIYAAFPGLNRADPSEFPYQNLRPGLRLKPQA</sequence>
<proteinExistence type="inferred from homology"/>
<keyword evidence="1" id="KW-0378">Hydrolase</keyword>
<keyword evidence="1" id="KW-0479">Metal-binding</keyword>
<comment type="cofactor">
    <cofactor evidence="1">
        <name>Zn(2+)</name>
        <dbReference type="ChEBI" id="CHEBI:29105"/>
    </cofactor>
    <text evidence="1">Binds 1 zinc ion per subunit.</text>
</comment>
<dbReference type="Proteomes" id="UP001239680">
    <property type="component" value="Unassembled WGS sequence"/>
</dbReference>
<evidence type="ECO:0000313" key="4">
    <source>
        <dbReference type="EMBL" id="MDQ2065906.1"/>
    </source>
</evidence>
<comment type="function">
    <text evidence="1">Involved in peptidolytic degradation of cyclic heptapeptide hepatotoxin microcystin (MC).</text>
</comment>
<comment type="similarity">
    <text evidence="1">Belongs to the peptidase M81 family.</text>
</comment>
<keyword evidence="5" id="KW-1185">Reference proteome</keyword>
<accession>A0ABU0VVX1</accession>
<protein>
    <recommendedName>
        <fullName evidence="1">Microcystinase C</fullName>
        <shortName evidence="1">MlrC</shortName>
    </recommendedName>
</protein>
<feature type="domain" description="Microcystin LR degradation protein MlrC N-terminal" evidence="3">
    <location>
        <begin position="5"/>
        <end position="280"/>
    </location>
</feature>
<dbReference type="Pfam" id="PF07364">
    <property type="entry name" value="DUF1485"/>
    <property type="match status" value="1"/>
</dbReference>
<dbReference type="Pfam" id="PF07171">
    <property type="entry name" value="MlrC_C"/>
    <property type="match status" value="1"/>
</dbReference>
<evidence type="ECO:0000313" key="5">
    <source>
        <dbReference type="Proteomes" id="UP001239680"/>
    </source>
</evidence>
<evidence type="ECO:0000259" key="2">
    <source>
        <dbReference type="Pfam" id="PF07171"/>
    </source>
</evidence>
<dbReference type="PIRSF" id="PIRSF012702">
    <property type="entry name" value="UCP012702"/>
    <property type="match status" value="1"/>
</dbReference>
<dbReference type="InterPro" id="IPR010799">
    <property type="entry name" value="MlrC_C"/>
</dbReference>
<evidence type="ECO:0000259" key="3">
    <source>
        <dbReference type="Pfam" id="PF07364"/>
    </source>
</evidence>
<dbReference type="RefSeq" id="WP_306679589.1">
    <property type="nucleotide sequence ID" value="NZ_JAVDBT010000004.1"/>
</dbReference>
<evidence type="ECO:0000256" key="1">
    <source>
        <dbReference type="PIRNR" id="PIRNR012702"/>
    </source>
</evidence>
<reference evidence="4 5" key="1">
    <citation type="submission" date="2023-08" db="EMBL/GenBank/DDBJ databases">
        <title>Characterization of two Paracoccaceae strains isolated from Phycosphere and proposal of Xinfangfangia lacusdiani sp. nov.</title>
        <authorList>
            <person name="Deng Y."/>
            <person name="Zhang Y.Q."/>
        </authorList>
    </citation>
    <scope>NUCLEOTIDE SEQUENCE [LARGE SCALE GENOMIC DNA]</scope>
    <source>
        <strain evidence="4 5">CPCC 101601</strain>
    </source>
</reference>
<keyword evidence="1" id="KW-0482">Metalloprotease</keyword>
<keyword evidence="1" id="KW-0645">Protease</keyword>
<comment type="caution">
    <text evidence="4">The sequence shown here is derived from an EMBL/GenBank/DDBJ whole genome shotgun (WGS) entry which is preliminary data.</text>
</comment>
<feature type="domain" description="Microcystin LR degradation protein MlrC C-terminal" evidence="2">
    <location>
        <begin position="304"/>
        <end position="479"/>
    </location>
</feature>
<gene>
    <name evidence="4" type="ORF">Q9295_05955</name>
</gene>
<dbReference type="InterPro" id="IPR009197">
    <property type="entry name" value="MlrC"/>
</dbReference>